<dbReference type="Gene3D" id="1.20.58.480">
    <property type="match status" value="1"/>
</dbReference>
<comment type="similarity">
    <text evidence="1">Belongs to the indoleamine 2,3-dioxygenase family.</text>
</comment>
<dbReference type="GO" id="GO:0020037">
    <property type="term" value="F:heme binding"/>
    <property type="evidence" value="ECO:0007669"/>
    <property type="project" value="InterPro"/>
</dbReference>
<dbReference type="GO" id="GO:0005737">
    <property type="term" value="C:cytoplasm"/>
    <property type="evidence" value="ECO:0007669"/>
    <property type="project" value="TreeGrafter"/>
</dbReference>
<dbReference type="AlphaFoldDB" id="A0A074SWC5"/>
<keyword evidence="7" id="KW-1185">Reference proteome</keyword>
<organism evidence="6 7">
    <name type="scientific">Rhizoctonia solani 123E</name>
    <dbReference type="NCBI Taxonomy" id="1423351"/>
    <lineage>
        <taxon>Eukaryota</taxon>
        <taxon>Fungi</taxon>
        <taxon>Dikarya</taxon>
        <taxon>Basidiomycota</taxon>
        <taxon>Agaricomycotina</taxon>
        <taxon>Agaricomycetes</taxon>
        <taxon>Cantharellales</taxon>
        <taxon>Ceratobasidiaceae</taxon>
        <taxon>Rhizoctonia</taxon>
    </lineage>
</organism>
<protein>
    <submittedName>
        <fullName evidence="6">Indoleamine 2,3-dioxygenase</fullName>
    </submittedName>
</protein>
<reference evidence="6 7" key="1">
    <citation type="submission" date="2013-12" db="EMBL/GenBank/DDBJ databases">
        <authorList>
            <person name="Cubeta M."/>
            <person name="Pakala S."/>
            <person name="Fedorova N."/>
            <person name="Thomas E."/>
            <person name="Dean R."/>
            <person name="Jabaji S."/>
            <person name="Neate S."/>
            <person name="Toda T."/>
            <person name="Tavantzis S."/>
            <person name="Vilgalys R."/>
            <person name="Bharathan N."/>
            <person name="Pakala S."/>
            <person name="Losada L.S."/>
            <person name="Zafar N."/>
            <person name="Nierman W."/>
        </authorList>
    </citation>
    <scope>NUCLEOTIDE SEQUENCE [LARGE SCALE GENOMIC DNA]</scope>
    <source>
        <strain evidence="6 7">123E</strain>
    </source>
</reference>
<dbReference type="SUPFAM" id="SSF140959">
    <property type="entry name" value="Indolic compounds 2,3-dioxygenase-like"/>
    <property type="match status" value="1"/>
</dbReference>
<dbReference type="HOGENOM" id="CLU_010089_1_0_1"/>
<evidence type="ECO:0000313" key="6">
    <source>
        <dbReference type="EMBL" id="KEP54187.1"/>
    </source>
</evidence>
<evidence type="ECO:0000256" key="3">
    <source>
        <dbReference type="ARBA" id="ARBA00023004"/>
    </source>
</evidence>
<dbReference type="PANTHER" id="PTHR28657">
    <property type="entry name" value="INDOLEAMINE 2,3-DIOXYGENASE"/>
    <property type="match status" value="1"/>
</dbReference>
<keyword evidence="3 4" id="KW-0408">Iron</keyword>
<dbReference type="EMBL" id="AZST01000035">
    <property type="protein sequence ID" value="KEP54187.1"/>
    <property type="molecule type" value="Genomic_DNA"/>
</dbReference>
<dbReference type="InterPro" id="IPR037217">
    <property type="entry name" value="Trp/Indoleamine_2_3_dOase-like"/>
</dbReference>
<evidence type="ECO:0000256" key="5">
    <source>
        <dbReference type="SAM" id="MobiDB-lite"/>
    </source>
</evidence>
<dbReference type="GO" id="GO:0033754">
    <property type="term" value="F:indoleamine 2,3-dioxygenase activity"/>
    <property type="evidence" value="ECO:0007669"/>
    <property type="project" value="TreeGrafter"/>
</dbReference>
<evidence type="ECO:0000256" key="1">
    <source>
        <dbReference type="ARBA" id="ARBA00007119"/>
    </source>
</evidence>
<dbReference type="GO" id="GO:0034354">
    <property type="term" value="P:'de novo' NAD+ biosynthetic process from L-tryptophan"/>
    <property type="evidence" value="ECO:0007669"/>
    <property type="project" value="TreeGrafter"/>
</dbReference>
<dbReference type="GO" id="GO:0019441">
    <property type="term" value="P:L-tryptophan catabolic process to kynurenine"/>
    <property type="evidence" value="ECO:0007669"/>
    <property type="project" value="InterPro"/>
</dbReference>
<dbReference type="InterPro" id="IPR000898">
    <property type="entry name" value="Indolamine_dOase"/>
</dbReference>
<keyword evidence="6" id="KW-0223">Dioxygenase</keyword>
<evidence type="ECO:0000313" key="7">
    <source>
        <dbReference type="Proteomes" id="UP000027456"/>
    </source>
</evidence>
<keyword evidence="6" id="KW-0560">Oxidoreductase</keyword>
<dbReference type="Proteomes" id="UP000027456">
    <property type="component" value="Unassembled WGS sequence"/>
</dbReference>
<feature type="compositionally biased region" description="Basic and acidic residues" evidence="5">
    <location>
        <begin position="439"/>
        <end position="452"/>
    </location>
</feature>
<dbReference type="GO" id="GO:0046872">
    <property type="term" value="F:metal ion binding"/>
    <property type="evidence" value="ECO:0007669"/>
    <property type="project" value="UniProtKB-KW"/>
</dbReference>
<gene>
    <name evidence="6" type="ORF">V565_020700</name>
</gene>
<keyword evidence="2 4" id="KW-0479">Metal-binding</keyword>
<dbReference type="Pfam" id="PF01231">
    <property type="entry name" value="IDO"/>
    <property type="match status" value="1"/>
</dbReference>
<feature type="region of interest" description="Disordered" evidence="5">
    <location>
        <begin position="414"/>
        <end position="452"/>
    </location>
</feature>
<proteinExistence type="inferred from homology"/>
<dbReference type="STRING" id="1423351.A0A074SWC5"/>
<keyword evidence="4" id="KW-0349">Heme</keyword>
<dbReference type="OrthoDB" id="540174at2759"/>
<evidence type="ECO:0000256" key="4">
    <source>
        <dbReference type="PIRSR" id="PIRSR600898-1"/>
    </source>
</evidence>
<name>A0A074SWC5_9AGAM</name>
<accession>A0A074SWC5</accession>
<feature type="binding site" description="proximal binding residue" evidence="4">
    <location>
        <position position="396"/>
    </location>
    <ligand>
        <name>heme b</name>
        <dbReference type="ChEBI" id="CHEBI:60344"/>
    </ligand>
    <ligandPart>
        <name>Fe</name>
        <dbReference type="ChEBI" id="CHEBI:18248"/>
    </ligandPart>
</feature>
<dbReference type="PANTHER" id="PTHR28657:SF5">
    <property type="entry name" value="INDOLEAMINE 2,3-DIOXYGENASE"/>
    <property type="match status" value="1"/>
</dbReference>
<sequence length="452" mass="49127">MSAAATTQDSFSALVNSVLPEYSVSHLTGFAPPKSNAPAVKFSSPALDPWLDISQKIATLLNESNEAFRSAVERLPLLVVPDDAPIEEWRLAYTILATVAAAYIWGKDSESGMIDKLPYVIARPLQDVADALGVEPGLTYIAGGIWNHRYRVDKSSEEDGQLDIMVLFTDTPDETHFNLTTLRVERAGGDGLLQGLLASQLVARAIRATMSAPHSHGSHNYQPADGELDQVHQLMTDAFHKMAASIAQCTVELAKMRDGCGPDFFYDKLRPFLGGFGSHPSQPNGVFYPSSPDGTQGEWLKLSGATAGQSSLFQAFDALLMVVHPNNQDQGPFAKKMRKGMPALHVQFLETIPTLPSIRGYIQSLLSKSESSPAERAVIEGYNAAVRQLEGFRNEHIKIVTLYVIGPARRAQQTSAGGAEDDSDMRGTGGSNLARLLKGMRDDTKRTTVERK</sequence>
<comment type="caution">
    <text evidence="6">The sequence shown here is derived from an EMBL/GenBank/DDBJ whole genome shotgun (WGS) entry which is preliminary data.</text>
</comment>
<evidence type="ECO:0000256" key="2">
    <source>
        <dbReference type="ARBA" id="ARBA00022723"/>
    </source>
</evidence>